<evidence type="ECO:0000256" key="2">
    <source>
        <dbReference type="ARBA" id="ARBA00022553"/>
    </source>
</evidence>
<comment type="subcellular location">
    <subcellularLocation>
        <location evidence="1">Cytoplasm</location>
    </subcellularLocation>
</comment>
<keyword evidence="3" id="KW-0902">Two-component regulatory system</keyword>
<dbReference type="GO" id="GO:0006355">
    <property type="term" value="P:regulation of DNA-templated transcription"/>
    <property type="evidence" value="ECO:0007669"/>
    <property type="project" value="InterPro"/>
</dbReference>
<dbReference type="SUPFAM" id="SSF52172">
    <property type="entry name" value="CheY-like"/>
    <property type="match status" value="1"/>
</dbReference>
<dbReference type="EMBL" id="NPIA01000003">
    <property type="protein sequence ID" value="OZM57114.1"/>
    <property type="molecule type" value="Genomic_DNA"/>
</dbReference>
<dbReference type="RefSeq" id="WP_094923484.1">
    <property type="nucleotide sequence ID" value="NZ_NPIA01000003.1"/>
</dbReference>
<dbReference type="PANTHER" id="PTHR48111">
    <property type="entry name" value="REGULATOR OF RPOS"/>
    <property type="match status" value="1"/>
</dbReference>
<evidence type="ECO:0000259" key="10">
    <source>
        <dbReference type="PROSITE" id="PS51755"/>
    </source>
</evidence>
<sequence length="220" mass="25669">MQYVINIVEDEKSLNEILTTYLKKEDWIVHSFHTGEEALASSDEPHLWILDIMLPDIDGFQLLKEVKKKSNVPVIFISARDAELDRVIGLEMGCDDYISKPFLPRELTIRVKNVLQRVYGSPKQQDLVLHCGEYQIFENKRDVLFEGTSLELTAKEFDLLCYFCNHKGVAFSRENILITIWGEDYFGSDRVVDDLIRRLRKKMPNLPLETIYGYGYRMPQ</sequence>
<evidence type="ECO:0000256" key="1">
    <source>
        <dbReference type="ARBA" id="ARBA00004496"/>
    </source>
</evidence>
<accession>A0A263BTQ9</accession>
<dbReference type="Pfam" id="PF00072">
    <property type="entry name" value="Response_reg"/>
    <property type="match status" value="1"/>
</dbReference>
<reference evidence="11 12" key="2">
    <citation type="submission" date="2017-09" db="EMBL/GenBank/DDBJ databases">
        <title>Bacillus patelloidae sp. nov., isolated from the intestinal tract of a marine limpet.</title>
        <authorList>
            <person name="Liu R."/>
            <person name="Dong C."/>
            <person name="Shao Z."/>
        </authorList>
    </citation>
    <scope>NUCLEOTIDE SEQUENCE [LARGE SCALE GENOMIC DNA]</scope>
    <source>
        <strain evidence="11 12">SA5d-4</strain>
    </source>
</reference>
<evidence type="ECO:0000256" key="5">
    <source>
        <dbReference type="ARBA" id="ARBA00023125"/>
    </source>
</evidence>
<keyword evidence="6" id="KW-0804">Transcription</keyword>
<dbReference type="InterPro" id="IPR039420">
    <property type="entry name" value="WalR-like"/>
</dbReference>
<evidence type="ECO:0000313" key="12">
    <source>
        <dbReference type="Proteomes" id="UP000217083"/>
    </source>
</evidence>
<dbReference type="InterPro" id="IPR011006">
    <property type="entry name" value="CheY-like_superfamily"/>
</dbReference>
<evidence type="ECO:0000313" key="11">
    <source>
        <dbReference type="EMBL" id="OZM57114.1"/>
    </source>
</evidence>
<dbReference type="SUPFAM" id="SSF46894">
    <property type="entry name" value="C-terminal effector domain of the bipartite response regulators"/>
    <property type="match status" value="1"/>
</dbReference>
<feature type="modified residue" description="4-aspartylphosphate" evidence="7">
    <location>
        <position position="51"/>
    </location>
</feature>
<feature type="domain" description="Response regulatory" evidence="9">
    <location>
        <begin position="4"/>
        <end position="115"/>
    </location>
</feature>
<keyword evidence="4" id="KW-0805">Transcription regulation</keyword>
<evidence type="ECO:0000256" key="4">
    <source>
        <dbReference type="ARBA" id="ARBA00023015"/>
    </source>
</evidence>
<evidence type="ECO:0000256" key="8">
    <source>
        <dbReference type="PROSITE-ProRule" id="PRU01091"/>
    </source>
</evidence>
<dbReference type="GO" id="GO:0000156">
    <property type="term" value="F:phosphorelay response regulator activity"/>
    <property type="evidence" value="ECO:0007669"/>
    <property type="project" value="TreeGrafter"/>
</dbReference>
<dbReference type="Gene3D" id="6.10.250.690">
    <property type="match status" value="1"/>
</dbReference>
<dbReference type="PROSITE" id="PS51755">
    <property type="entry name" value="OMPR_PHOB"/>
    <property type="match status" value="1"/>
</dbReference>
<dbReference type="Gene3D" id="3.40.50.2300">
    <property type="match status" value="1"/>
</dbReference>
<gene>
    <name evidence="11" type="ORF">CIB95_06495</name>
</gene>
<dbReference type="SMART" id="SM00862">
    <property type="entry name" value="Trans_reg_C"/>
    <property type="match status" value="1"/>
</dbReference>
<dbReference type="PANTHER" id="PTHR48111:SF24">
    <property type="entry name" value="TRANSCRIPTIONAL REGULATORY PROTEIN CSSR"/>
    <property type="match status" value="1"/>
</dbReference>
<dbReference type="InterPro" id="IPR036388">
    <property type="entry name" value="WH-like_DNA-bd_sf"/>
</dbReference>
<organism evidence="11 12">
    <name type="scientific">Lottiidibacillus patelloidae</name>
    <dbReference type="NCBI Taxonomy" id="2670334"/>
    <lineage>
        <taxon>Bacteria</taxon>
        <taxon>Bacillati</taxon>
        <taxon>Bacillota</taxon>
        <taxon>Bacilli</taxon>
        <taxon>Bacillales</taxon>
        <taxon>Bacillaceae</taxon>
        <taxon>Lottiidibacillus</taxon>
    </lineage>
</organism>
<evidence type="ECO:0000256" key="6">
    <source>
        <dbReference type="ARBA" id="ARBA00023163"/>
    </source>
</evidence>
<dbReference type="Gene3D" id="1.10.10.10">
    <property type="entry name" value="Winged helix-like DNA-binding domain superfamily/Winged helix DNA-binding domain"/>
    <property type="match status" value="1"/>
</dbReference>
<protein>
    <submittedName>
        <fullName evidence="11">DNA-binding response regulator</fullName>
    </submittedName>
</protein>
<reference evidence="12" key="1">
    <citation type="submission" date="2017-08" db="EMBL/GenBank/DDBJ databases">
        <authorList>
            <person name="Huang Z."/>
        </authorList>
    </citation>
    <scope>NUCLEOTIDE SEQUENCE [LARGE SCALE GENOMIC DNA]</scope>
    <source>
        <strain evidence="12">SA5d-4</strain>
    </source>
</reference>
<dbReference type="Pfam" id="PF00486">
    <property type="entry name" value="Trans_reg_C"/>
    <property type="match status" value="1"/>
</dbReference>
<evidence type="ECO:0000256" key="3">
    <source>
        <dbReference type="ARBA" id="ARBA00023012"/>
    </source>
</evidence>
<dbReference type="CDD" id="cd17574">
    <property type="entry name" value="REC_OmpR"/>
    <property type="match status" value="1"/>
</dbReference>
<name>A0A263BTQ9_9BACI</name>
<dbReference type="SMART" id="SM00448">
    <property type="entry name" value="REC"/>
    <property type="match status" value="1"/>
</dbReference>
<dbReference type="InterPro" id="IPR001867">
    <property type="entry name" value="OmpR/PhoB-type_DNA-bd"/>
</dbReference>
<keyword evidence="2 7" id="KW-0597">Phosphoprotein</keyword>
<dbReference type="GO" id="GO:0000976">
    <property type="term" value="F:transcription cis-regulatory region binding"/>
    <property type="evidence" value="ECO:0007669"/>
    <property type="project" value="TreeGrafter"/>
</dbReference>
<proteinExistence type="predicted"/>
<keyword evidence="5 8" id="KW-0238">DNA-binding</keyword>
<comment type="caution">
    <text evidence="11">The sequence shown here is derived from an EMBL/GenBank/DDBJ whole genome shotgun (WGS) entry which is preliminary data.</text>
</comment>
<dbReference type="CDD" id="cd00383">
    <property type="entry name" value="trans_reg_C"/>
    <property type="match status" value="1"/>
</dbReference>
<dbReference type="InterPro" id="IPR016032">
    <property type="entry name" value="Sig_transdc_resp-reg_C-effctor"/>
</dbReference>
<dbReference type="GO" id="GO:0032993">
    <property type="term" value="C:protein-DNA complex"/>
    <property type="evidence" value="ECO:0007669"/>
    <property type="project" value="TreeGrafter"/>
</dbReference>
<evidence type="ECO:0000256" key="7">
    <source>
        <dbReference type="PROSITE-ProRule" id="PRU00169"/>
    </source>
</evidence>
<dbReference type="AlphaFoldDB" id="A0A263BTQ9"/>
<keyword evidence="12" id="KW-1185">Reference proteome</keyword>
<dbReference type="InterPro" id="IPR001789">
    <property type="entry name" value="Sig_transdc_resp-reg_receiver"/>
</dbReference>
<dbReference type="PROSITE" id="PS50110">
    <property type="entry name" value="RESPONSE_REGULATORY"/>
    <property type="match status" value="1"/>
</dbReference>
<feature type="DNA-binding region" description="OmpR/PhoB-type" evidence="8">
    <location>
        <begin position="126"/>
        <end position="220"/>
    </location>
</feature>
<evidence type="ECO:0000259" key="9">
    <source>
        <dbReference type="PROSITE" id="PS50110"/>
    </source>
</evidence>
<dbReference type="Proteomes" id="UP000217083">
    <property type="component" value="Unassembled WGS sequence"/>
</dbReference>
<dbReference type="GO" id="GO:0005829">
    <property type="term" value="C:cytosol"/>
    <property type="evidence" value="ECO:0007669"/>
    <property type="project" value="TreeGrafter"/>
</dbReference>
<feature type="domain" description="OmpR/PhoB-type" evidence="10">
    <location>
        <begin position="126"/>
        <end position="220"/>
    </location>
</feature>